<feature type="transmembrane region" description="Helical" evidence="2">
    <location>
        <begin position="64"/>
        <end position="85"/>
    </location>
</feature>
<name>A0A345EIE9_9EURY</name>
<dbReference type="AlphaFoldDB" id="A0A345EIE9"/>
<evidence type="ECO:0000313" key="4">
    <source>
        <dbReference type="Proteomes" id="UP000252985"/>
    </source>
</evidence>
<protein>
    <submittedName>
        <fullName evidence="3">Uncharacterized protein</fullName>
    </submittedName>
</protein>
<proteinExistence type="predicted"/>
<evidence type="ECO:0000256" key="1">
    <source>
        <dbReference type="SAM" id="MobiDB-lite"/>
    </source>
</evidence>
<keyword evidence="3" id="KW-0614">Plasmid</keyword>
<evidence type="ECO:0000256" key="2">
    <source>
        <dbReference type="SAM" id="Phobius"/>
    </source>
</evidence>
<dbReference type="KEGG" id="haq:DU484_18870"/>
<sequence>MSWFRDPTGVNHRIESPDSGERRGQLEPQQLLIGGFILVVIAGPLIKIWTQLQTSLSSTPQLSGAWAGLIASLLVLAIIAATLGLD</sequence>
<dbReference type="EMBL" id="CP031149">
    <property type="protein sequence ID" value="AXG11971.1"/>
    <property type="molecule type" value="Genomic_DNA"/>
</dbReference>
<accession>A0A345EIE9</accession>
<keyword evidence="2" id="KW-0472">Membrane</keyword>
<feature type="compositionally biased region" description="Basic and acidic residues" evidence="1">
    <location>
        <begin position="12"/>
        <end position="23"/>
    </location>
</feature>
<dbReference type="Proteomes" id="UP000252985">
    <property type="component" value="Plasmid pCBA1112-02"/>
</dbReference>
<organism evidence="3 4">
    <name type="scientific">Haloplanus rubicundus</name>
    <dbReference type="NCBI Taxonomy" id="1547898"/>
    <lineage>
        <taxon>Archaea</taxon>
        <taxon>Methanobacteriati</taxon>
        <taxon>Methanobacteriota</taxon>
        <taxon>Stenosarchaea group</taxon>
        <taxon>Halobacteria</taxon>
        <taxon>Halobacteriales</taxon>
        <taxon>Haloferacaceae</taxon>
        <taxon>Haloplanus</taxon>
    </lineage>
</organism>
<gene>
    <name evidence="3" type="ORF">DU484_18870</name>
</gene>
<keyword evidence="2" id="KW-0812">Transmembrane</keyword>
<reference evidence="3 4" key="1">
    <citation type="submission" date="2018-07" db="EMBL/GenBank/DDBJ databases">
        <title>Genome sequences of Haloplanus sp. CBA1112.</title>
        <authorList>
            <person name="Kim Y.B."/>
            <person name="Roh S.W."/>
        </authorList>
    </citation>
    <scope>NUCLEOTIDE SEQUENCE [LARGE SCALE GENOMIC DNA]</scope>
    <source>
        <strain evidence="3 4">CBA1112</strain>
        <plasmid evidence="4">pcba1112-02</plasmid>
    </source>
</reference>
<feature type="region of interest" description="Disordered" evidence="1">
    <location>
        <begin position="1"/>
        <end position="23"/>
    </location>
</feature>
<keyword evidence="2" id="KW-1133">Transmembrane helix</keyword>
<feature type="transmembrane region" description="Helical" evidence="2">
    <location>
        <begin position="31"/>
        <end position="52"/>
    </location>
</feature>
<evidence type="ECO:0000313" key="3">
    <source>
        <dbReference type="EMBL" id="AXG11971.1"/>
    </source>
</evidence>
<geneLocation type="plasmid" evidence="4">
    <name>pcba1112-02</name>
</geneLocation>